<dbReference type="Gene3D" id="1.10.560.10">
    <property type="entry name" value="GroEL-like equatorial domain"/>
    <property type="match status" value="1"/>
</dbReference>
<evidence type="ECO:0000256" key="2">
    <source>
        <dbReference type="ARBA" id="ARBA00022741"/>
    </source>
</evidence>
<dbReference type="GO" id="GO:0042026">
    <property type="term" value="P:protein refolding"/>
    <property type="evidence" value="ECO:0007669"/>
    <property type="project" value="InterPro"/>
</dbReference>
<keyword evidence="4" id="KW-0143">Chaperone</keyword>
<dbReference type="EMBL" id="JAMZMK010007713">
    <property type="protein sequence ID" value="KAI7743586.1"/>
    <property type="molecule type" value="Genomic_DNA"/>
</dbReference>
<evidence type="ECO:0000256" key="3">
    <source>
        <dbReference type="ARBA" id="ARBA00022840"/>
    </source>
</evidence>
<dbReference type="PRINTS" id="PR00304">
    <property type="entry name" value="TCOMPLEXTCP1"/>
</dbReference>
<dbReference type="Pfam" id="PF00118">
    <property type="entry name" value="Cpn60_TCP1"/>
    <property type="match status" value="1"/>
</dbReference>
<keyword evidence="6" id="KW-1185">Reference proteome</keyword>
<dbReference type="PANTHER" id="PTHR45633">
    <property type="entry name" value="60 KDA HEAT SHOCK PROTEIN, MITOCHONDRIAL"/>
    <property type="match status" value="1"/>
</dbReference>
<feature type="non-terminal residue" evidence="5">
    <location>
        <position position="1"/>
    </location>
</feature>
<dbReference type="SUPFAM" id="SSF48592">
    <property type="entry name" value="GroEL equatorial domain-like"/>
    <property type="match status" value="1"/>
</dbReference>
<accession>A0AAD5CN83</accession>
<evidence type="ECO:0000313" key="6">
    <source>
        <dbReference type="Proteomes" id="UP001206925"/>
    </source>
</evidence>
<dbReference type="GO" id="GO:0140662">
    <property type="term" value="F:ATP-dependent protein folding chaperone"/>
    <property type="evidence" value="ECO:0007669"/>
    <property type="project" value="InterPro"/>
</dbReference>
<keyword evidence="2" id="KW-0547">Nucleotide-binding</keyword>
<dbReference type="InterPro" id="IPR027413">
    <property type="entry name" value="GROEL-like_equatorial_sf"/>
</dbReference>
<gene>
    <name evidence="5" type="ORF">M8C21_000785</name>
</gene>
<sequence>MYRLAVNIATKSRVARNSAQQISSNLRWNRNYAAKDIKFGVDARALMLRGVEELADAVKVTMGPKGRNVVIEQSYGAPKVTKDGVTVAKSIEFKDRVKNVGASLVKQVANATNDVAGD</sequence>
<name>A0AAD5CN83_AMBAR</name>
<dbReference type="Proteomes" id="UP001206925">
    <property type="component" value="Unassembled WGS sequence"/>
</dbReference>
<keyword evidence="3" id="KW-0067">ATP-binding</keyword>
<dbReference type="InterPro" id="IPR002423">
    <property type="entry name" value="Cpn60/GroEL/TCP-1"/>
</dbReference>
<dbReference type="GO" id="GO:0005524">
    <property type="term" value="F:ATP binding"/>
    <property type="evidence" value="ECO:0007669"/>
    <property type="project" value="UniProtKB-KW"/>
</dbReference>
<reference evidence="5" key="1">
    <citation type="submission" date="2022-06" db="EMBL/GenBank/DDBJ databases">
        <title>Uncovering the hologenomic basis of an extraordinary plant invasion.</title>
        <authorList>
            <person name="Bieker V.C."/>
            <person name="Martin M.D."/>
            <person name="Gilbert T."/>
            <person name="Hodgins K."/>
            <person name="Battlay P."/>
            <person name="Petersen B."/>
            <person name="Wilson J."/>
        </authorList>
    </citation>
    <scope>NUCLEOTIDE SEQUENCE</scope>
    <source>
        <strain evidence="5">AA19_3_7</strain>
        <tissue evidence="5">Leaf</tissue>
    </source>
</reference>
<comment type="caution">
    <text evidence="5">The sequence shown here is derived from an EMBL/GenBank/DDBJ whole genome shotgun (WGS) entry which is preliminary data.</text>
</comment>
<protein>
    <submittedName>
        <fullName evidence="5">Uncharacterized protein</fullName>
    </submittedName>
</protein>
<evidence type="ECO:0000313" key="5">
    <source>
        <dbReference type="EMBL" id="KAI7743586.1"/>
    </source>
</evidence>
<proteinExistence type="inferred from homology"/>
<dbReference type="InterPro" id="IPR017998">
    <property type="entry name" value="Chaperone_TCP-1"/>
</dbReference>
<evidence type="ECO:0000256" key="4">
    <source>
        <dbReference type="ARBA" id="ARBA00023186"/>
    </source>
</evidence>
<dbReference type="InterPro" id="IPR001844">
    <property type="entry name" value="Cpn60/GroEL"/>
</dbReference>
<evidence type="ECO:0000256" key="1">
    <source>
        <dbReference type="ARBA" id="ARBA00006607"/>
    </source>
</evidence>
<dbReference type="AlphaFoldDB" id="A0AAD5CN83"/>
<comment type="similarity">
    <text evidence="1">Belongs to the chaperonin (HSP60) family.</text>
</comment>
<organism evidence="5 6">
    <name type="scientific">Ambrosia artemisiifolia</name>
    <name type="common">Common ragweed</name>
    <dbReference type="NCBI Taxonomy" id="4212"/>
    <lineage>
        <taxon>Eukaryota</taxon>
        <taxon>Viridiplantae</taxon>
        <taxon>Streptophyta</taxon>
        <taxon>Embryophyta</taxon>
        <taxon>Tracheophyta</taxon>
        <taxon>Spermatophyta</taxon>
        <taxon>Magnoliopsida</taxon>
        <taxon>eudicotyledons</taxon>
        <taxon>Gunneridae</taxon>
        <taxon>Pentapetalae</taxon>
        <taxon>asterids</taxon>
        <taxon>campanulids</taxon>
        <taxon>Asterales</taxon>
        <taxon>Asteraceae</taxon>
        <taxon>Asteroideae</taxon>
        <taxon>Heliantheae alliance</taxon>
        <taxon>Heliantheae</taxon>
        <taxon>Ambrosia</taxon>
    </lineage>
</organism>